<dbReference type="PANTHER" id="PTHR18895">
    <property type="entry name" value="HEMK METHYLTRANSFERASE"/>
    <property type="match status" value="1"/>
</dbReference>
<evidence type="ECO:0000313" key="5">
    <source>
        <dbReference type="EMBL" id="EFE36647.1"/>
    </source>
</evidence>
<dbReference type="GO" id="GO:0032259">
    <property type="term" value="P:methylation"/>
    <property type="evidence" value="ECO:0007669"/>
    <property type="project" value="UniProtKB-KW"/>
</dbReference>
<dbReference type="CDD" id="cd02440">
    <property type="entry name" value="AdoMet_MTases"/>
    <property type="match status" value="1"/>
</dbReference>
<dbReference type="GO" id="GO:0003676">
    <property type="term" value="F:nucleic acid binding"/>
    <property type="evidence" value="ECO:0007669"/>
    <property type="project" value="InterPro"/>
</dbReference>
<dbReference type="AlphaFoldDB" id="D4AIS4"/>
<dbReference type="SUPFAM" id="SSF53335">
    <property type="entry name" value="S-adenosyl-L-methionine-dependent methyltransferases"/>
    <property type="match status" value="1"/>
</dbReference>
<proteinExistence type="predicted"/>
<evidence type="ECO:0000256" key="4">
    <source>
        <dbReference type="SAM" id="MobiDB-lite"/>
    </source>
</evidence>
<reference evidence="6" key="1">
    <citation type="journal article" date="2011" name="Genome Biol.">
        <title>Comparative and functional genomics provide insights into the pathogenicity of dermatophytic fungi.</title>
        <authorList>
            <person name="Burmester A."/>
            <person name="Shelest E."/>
            <person name="Gloeckner G."/>
            <person name="Heddergott C."/>
            <person name="Schindler S."/>
            <person name="Staib P."/>
            <person name="Heidel A."/>
            <person name="Felder M."/>
            <person name="Petzold A."/>
            <person name="Szafranski K."/>
            <person name="Feuermann M."/>
            <person name="Pedruzzi I."/>
            <person name="Priebe S."/>
            <person name="Groth M."/>
            <person name="Winkler R."/>
            <person name="Li W."/>
            <person name="Kniemeyer O."/>
            <person name="Schroeckh V."/>
            <person name="Hertweck C."/>
            <person name="Hube B."/>
            <person name="White T.C."/>
            <person name="Platzer M."/>
            <person name="Guthke R."/>
            <person name="Heitman J."/>
            <person name="Woestemeyer J."/>
            <person name="Zipfel P.F."/>
            <person name="Monod M."/>
            <person name="Brakhage A.A."/>
        </authorList>
    </citation>
    <scope>NUCLEOTIDE SEQUENCE [LARGE SCALE GENOMIC DNA]</scope>
    <source>
        <strain evidence="6">ATCC MYA-4681 / CBS 112371</strain>
    </source>
</reference>
<dbReference type="GeneID" id="9524400"/>
<keyword evidence="3" id="KW-0949">S-adenosyl-L-methionine</keyword>
<name>D4AIS4_ARTBC</name>
<dbReference type="Proteomes" id="UP000008866">
    <property type="component" value="Unassembled WGS sequence"/>
</dbReference>
<dbReference type="OMA" id="MPRIPYS"/>
<comment type="caution">
    <text evidence="5">The sequence shown here is derived from an EMBL/GenBank/DDBJ whole genome shotgun (WGS) entry which is preliminary data.</text>
</comment>
<protein>
    <submittedName>
        <fullName evidence="5">Uncharacterized protein</fullName>
    </submittedName>
</protein>
<organism evidence="5 6">
    <name type="scientific">Arthroderma benhamiae (strain ATCC MYA-4681 / CBS 112371)</name>
    <name type="common">Trichophyton mentagrophytes</name>
    <dbReference type="NCBI Taxonomy" id="663331"/>
    <lineage>
        <taxon>Eukaryota</taxon>
        <taxon>Fungi</taxon>
        <taxon>Dikarya</taxon>
        <taxon>Ascomycota</taxon>
        <taxon>Pezizomycotina</taxon>
        <taxon>Eurotiomycetes</taxon>
        <taxon>Eurotiomycetidae</taxon>
        <taxon>Onygenales</taxon>
        <taxon>Arthrodermataceae</taxon>
        <taxon>Trichophyton</taxon>
    </lineage>
</organism>
<dbReference type="eggNOG" id="KOG2904">
    <property type="taxonomic scope" value="Eukaryota"/>
</dbReference>
<dbReference type="HOGENOM" id="CLU_018398_0_0_1"/>
<evidence type="ECO:0000313" key="6">
    <source>
        <dbReference type="Proteomes" id="UP000008866"/>
    </source>
</evidence>
<dbReference type="NCBIfam" id="TIGR00536">
    <property type="entry name" value="hemK_fam"/>
    <property type="match status" value="1"/>
</dbReference>
<keyword evidence="6" id="KW-1185">Reference proteome</keyword>
<dbReference type="STRING" id="663331.D4AIS4"/>
<keyword evidence="1" id="KW-0489">Methyltransferase</keyword>
<dbReference type="PROSITE" id="PS00092">
    <property type="entry name" value="N6_MTASE"/>
    <property type="match status" value="1"/>
</dbReference>
<dbReference type="GO" id="GO:0005739">
    <property type="term" value="C:mitochondrion"/>
    <property type="evidence" value="ECO:0007669"/>
    <property type="project" value="TreeGrafter"/>
</dbReference>
<accession>D4AIS4</accession>
<dbReference type="Gene3D" id="1.10.8.10">
    <property type="entry name" value="DNA helicase RuvA subunit, C-terminal domain"/>
    <property type="match status" value="1"/>
</dbReference>
<feature type="region of interest" description="Disordered" evidence="4">
    <location>
        <begin position="357"/>
        <end position="384"/>
    </location>
</feature>
<dbReference type="EMBL" id="ABSU01000001">
    <property type="protein sequence ID" value="EFE36647.1"/>
    <property type="molecule type" value="Genomic_DNA"/>
</dbReference>
<dbReference type="PANTHER" id="PTHR18895:SF74">
    <property type="entry name" value="MTRF1L RELEASE FACTOR GLUTAMINE METHYLTRANSFERASE"/>
    <property type="match status" value="1"/>
</dbReference>
<dbReference type="InterPro" id="IPR050320">
    <property type="entry name" value="N5-glutamine_MTase"/>
</dbReference>
<dbReference type="InterPro" id="IPR029063">
    <property type="entry name" value="SAM-dependent_MTases_sf"/>
</dbReference>
<dbReference type="Gene3D" id="3.40.50.150">
    <property type="entry name" value="Vaccinia Virus protein VP39"/>
    <property type="match status" value="1"/>
</dbReference>
<dbReference type="RefSeq" id="XP_003017292.1">
    <property type="nucleotide sequence ID" value="XM_003017246.1"/>
</dbReference>
<dbReference type="GO" id="GO:0008276">
    <property type="term" value="F:protein methyltransferase activity"/>
    <property type="evidence" value="ECO:0007669"/>
    <property type="project" value="InterPro"/>
</dbReference>
<dbReference type="InterPro" id="IPR002052">
    <property type="entry name" value="DNA_methylase_N6_adenine_CS"/>
</dbReference>
<evidence type="ECO:0000256" key="1">
    <source>
        <dbReference type="ARBA" id="ARBA00022603"/>
    </source>
</evidence>
<evidence type="ECO:0000256" key="3">
    <source>
        <dbReference type="ARBA" id="ARBA00022691"/>
    </source>
</evidence>
<evidence type="ECO:0000256" key="2">
    <source>
        <dbReference type="ARBA" id="ARBA00022679"/>
    </source>
</evidence>
<sequence>MPRIPYSLFLRAHRIDPLLPPLLRECRDLCSARNELRWLTEYARSRDTGRESWRWKQRLQLLVRQRAAGKPLQYILGDQPFGELTILCREGVLIPRPDTESYTTRIAQRLLAENRLNPTRSIQIIDICTGTGCIPLLLHSLLASSVPTISIIGVDISATALSLAKKNLEYNIGNGSLLSRARDEIHFVHADILDPCYLESDGSELGEMLSRSNQGHSKGLDLLISNPPYISPRDFTNGTTRRSVRLYEPTLALVPPEIQHLGITSDSARADSFYPHLLAASAKLEARFTVLECGDPAQARRVAAMADDTRQNSSWSSQRNVKTEIWRCDWDAYLHETTENVSFDDQEESATLDVTAKPDQGARAVFPPNETGALSDEPHKEKEIRLKKKRNCGVSFEQ</sequence>
<keyword evidence="2" id="KW-0808">Transferase</keyword>
<gene>
    <name evidence="5" type="ORF">ARB_04171</name>
</gene>
<dbReference type="KEGG" id="abe:ARB_04171"/>
<dbReference type="InterPro" id="IPR004556">
    <property type="entry name" value="HemK-like"/>
</dbReference>